<dbReference type="InParanoid" id="M4BRS5"/>
<dbReference type="AlphaFoldDB" id="M4BRS5"/>
<proteinExistence type="predicted"/>
<reference evidence="3" key="1">
    <citation type="journal article" date="2010" name="Science">
        <title>Signatures of adaptation to obligate biotrophy in the Hyaloperonospora arabidopsidis genome.</title>
        <authorList>
            <person name="Baxter L."/>
            <person name="Tripathy S."/>
            <person name="Ishaque N."/>
            <person name="Boot N."/>
            <person name="Cabral A."/>
            <person name="Kemen E."/>
            <person name="Thines M."/>
            <person name="Ah-Fong A."/>
            <person name="Anderson R."/>
            <person name="Badejoko W."/>
            <person name="Bittner-Eddy P."/>
            <person name="Boore J.L."/>
            <person name="Chibucos M.C."/>
            <person name="Coates M."/>
            <person name="Dehal P."/>
            <person name="Delehaunty K."/>
            <person name="Dong S."/>
            <person name="Downton P."/>
            <person name="Dumas B."/>
            <person name="Fabro G."/>
            <person name="Fronick C."/>
            <person name="Fuerstenberg S.I."/>
            <person name="Fulton L."/>
            <person name="Gaulin E."/>
            <person name="Govers F."/>
            <person name="Hughes L."/>
            <person name="Humphray S."/>
            <person name="Jiang R.H."/>
            <person name="Judelson H."/>
            <person name="Kamoun S."/>
            <person name="Kyung K."/>
            <person name="Meijer H."/>
            <person name="Minx P."/>
            <person name="Morris P."/>
            <person name="Nelson J."/>
            <person name="Phuntumart V."/>
            <person name="Qutob D."/>
            <person name="Rehmany A."/>
            <person name="Rougon-Cardoso A."/>
            <person name="Ryden P."/>
            <person name="Torto-Alalibo T."/>
            <person name="Studholme D."/>
            <person name="Wang Y."/>
            <person name="Win J."/>
            <person name="Wood J."/>
            <person name="Clifton S.W."/>
            <person name="Rogers J."/>
            <person name="Van den Ackerveken G."/>
            <person name="Jones J.D."/>
            <person name="McDowell J.M."/>
            <person name="Beynon J."/>
            <person name="Tyler B.M."/>
        </authorList>
    </citation>
    <scope>NUCLEOTIDE SEQUENCE [LARGE SCALE GENOMIC DNA]</scope>
    <source>
        <strain evidence="3">Emoy2</strain>
    </source>
</reference>
<name>M4BRS5_HYAAE</name>
<accession>M4BRS5</accession>
<evidence type="ECO:0000313" key="2">
    <source>
        <dbReference type="EnsemblProtists" id="HpaP809115"/>
    </source>
</evidence>
<sequence length="61" mass="6747">MVLFLLSLSYIHSACLNLNFFVIRKGFPSADSYIVVLLRGLVGAAEIYPQGQQAGIAEFKR</sequence>
<keyword evidence="1" id="KW-0732">Signal</keyword>
<feature type="signal peptide" evidence="1">
    <location>
        <begin position="1"/>
        <end position="16"/>
    </location>
</feature>
<keyword evidence="3" id="KW-1185">Reference proteome</keyword>
<protein>
    <recommendedName>
        <fullName evidence="4">RxLR effector candidate protein</fullName>
    </recommendedName>
</protein>
<evidence type="ECO:0000313" key="3">
    <source>
        <dbReference type="Proteomes" id="UP000011713"/>
    </source>
</evidence>
<dbReference type="EnsemblProtists" id="HpaT809115">
    <property type="protein sequence ID" value="HpaP809115"/>
    <property type="gene ID" value="HpaG809115"/>
</dbReference>
<dbReference type="EMBL" id="JH598659">
    <property type="status" value="NOT_ANNOTATED_CDS"/>
    <property type="molecule type" value="Genomic_DNA"/>
</dbReference>
<dbReference type="Proteomes" id="UP000011713">
    <property type="component" value="Unassembled WGS sequence"/>
</dbReference>
<feature type="chain" id="PRO_5004048927" description="RxLR effector candidate protein" evidence="1">
    <location>
        <begin position="17"/>
        <end position="61"/>
    </location>
</feature>
<organism evidence="2 3">
    <name type="scientific">Hyaloperonospora arabidopsidis (strain Emoy2)</name>
    <name type="common">Downy mildew agent</name>
    <name type="synonym">Peronospora arabidopsidis</name>
    <dbReference type="NCBI Taxonomy" id="559515"/>
    <lineage>
        <taxon>Eukaryota</taxon>
        <taxon>Sar</taxon>
        <taxon>Stramenopiles</taxon>
        <taxon>Oomycota</taxon>
        <taxon>Peronosporomycetes</taxon>
        <taxon>Peronosporales</taxon>
        <taxon>Peronosporaceae</taxon>
        <taxon>Hyaloperonospora</taxon>
    </lineage>
</organism>
<evidence type="ECO:0008006" key="4">
    <source>
        <dbReference type="Google" id="ProtNLM"/>
    </source>
</evidence>
<reference evidence="2" key="2">
    <citation type="submission" date="2015-06" db="UniProtKB">
        <authorList>
            <consortium name="EnsemblProtists"/>
        </authorList>
    </citation>
    <scope>IDENTIFICATION</scope>
    <source>
        <strain evidence="2">Emoy2</strain>
    </source>
</reference>
<dbReference type="VEuPathDB" id="FungiDB:HpaG809115"/>
<dbReference type="HOGENOM" id="CLU_2927539_0_0_1"/>
<evidence type="ECO:0000256" key="1">
    <source>
        <dbReference type="SAM" id="SignalP"/>
    </source>
</evidence>